<evidence type="ECO:0000256" key="3">
    <source>
        <dbReference type="ARBA" id="ARBA00022643"/>
    </source>
</evidence>
<reference evidence="7" key="1">
    <citation type="submission" date="2024-05" db="EMBL/GenBank/DDBJ databases">
        <title>30 novel species of actinomycetes from the DSMZ collection.</title>
        <authorList>
            <person name="Nouioui I."/>
        </authorList>
    </citation>
    <scope>NUCLEOTIDE SEQUENCE</scope>
    <source>
        <strain evidence="7">DSM 40712</strain>
    </source>
</reference>
<dbReference type="Gene3D" id="3.20.20.70">
    <property type="entry name" value="Aldolase class I"/>
    <property type="match status" value="1"/>
</dbReference>
<dbReference type="SUPFAM" id="SSF51395">
    <property type="entry name" value="FMN-linked oxidoreductases"/>
    <property type="match status" value="1"/>
</dbReference>
<evidence type="ECO:0000256" key="5">
    <source>
        <dbReference type="ARBA" id="ARBA00023002"/>
    </source>
</evidence>
<dbReference type="Pfam" id="PF00724">
    <property type="entry name" value="Oxidored_FMN"/>
    <property type="match status" value="1"/>
</dbReference>
<evidence type="ECO:0000256" key="2">
    <source>
        <dbReference type="ARBA" id="ARBA00022630"/>
    </source>
</evidence>
<keyword evidence="4" id="KW-0521">NADP</keyword>
<evidence type="ECO:0000256" key="4">
    <source>
        <dbReference type="ARBA" id="ARBA00022857"/>
    </source>
</evidence>
<accession>A0ABU3B0B0</accession>
<keyword evidence="3" id="KW-0288">FMN</keyword>
<gene>
    <name evidence="7" type="ORF">RM812_30335</name>
</gene>
<sequence>MTTMDLLFTPLRLRDVGLRNRLGLPAMSTYQAAPGNLPDPHWHLAHYQTRSIGMGLVVVEATAVAPEGLATPNDLGLWDNAQTKALTEVAEVIAAQGAVPALQLSHAGRKASRTRPWGEGADAPLAEADGGWVPLGPSPVAFADGYRVPAEMAPQQIDTSIAQFAAAAARAVTAGFRAVELHAGHGRLLHSFLSPIANRRTDAYGGDFDHRTLLLRQTVRTVRAALPDGLPLLVRMSCRDFLPGGWTLDDTVRLAPLLAADGADLIDCTSGGVARPETRPTGPCWQAPYAATIRHKAGVPTAAVGKITTLGQARDLLTDGTCDLVLMGRQLLVDPMLPARNLPDLAPAPYRRALATTAAAGDGHLPPEL</sequence>
<dbReference type="PANTHER" id="PTHR43303:SF4">
    <property type="entry name" value="NADPH DEHYDROGENASE C23G7.10C-RELATED"/>
    <property type="match status" value="1"/>
</dbReference>
<keyword evidence="2" id="KW-0285">Flavoprotein</keyword>
<evidence type="ECO:0000313" key="8">
    <source>
        <dbReference type="Proteomes" id="UP001180724"/>
    </source>
</evidence>
<dbReference type="EMBL" id="JAVRFH010000040">
    <property type="protein sequence ID" value="MDT0614476.1"/>
    <property type="molecule type" value="Genomic_DNA"/>
</dbReference>
<evidence type="ECO:0000259" key="6">
    <source>
        <dbReference type="Pfam" id="PF00724"/>
    </source>
</evidence>
<protein>
    <submittedName>
        <fullName evidence="7">NADH:flavin oxidoreductase/NADH oxidase</fullName>
    </submittedName>
</protein>
<comment type="cofactor">
    <cofactor evidence="1">
        <name>FMN</name>
        <dbReference type="ChEBI" id="CHEBI:58210"/>
    </cofactor>
</comment>
<dbReference type="InterPro" id="IPR001155">
    <property type="entry name" value="OxRdtase_FMN_N"/>
</dbReference>
<keyword evidence="5" id="KW-0560">Oxidoreductase</keyword>
<dbReference type="Proteomes" id="UP001180724">
    <property type="component" value="Unassembled WGS sequence"/>
</dbReference>
<dbReference type="RefSeq" id="WP_311579432.1">
    <property type="nucleotide sequence ID" value="NZ_JAVRFH010000040.1"/>
</dbReference>
<dbReference type="PANTHER" id="PTHR43303">
    <property type="entry name" value="NADPH DEHYDROGENASE C23G7.10C-RELATED"/>
    <property type="match status" value="1"/>
</dbReference>
<name>A0ABU3B0B0_9ACTN</name>
<feature type="domain" description="NADH:flavin oxidoreductase/NADH oxidase N-terminal" evidence="6">
    <location>
        <begin position="7"/>
        <end position="340"/>
    </location>
</feature>
<organism evidence="7 8">
    <name type="scientific">Streptomyces lancefieldiae</name>
    <dbReference type="NCBI Taxonomy" id="3075520"/>
    <lineage>
        <taxon>Bacteria</taxon>
        <taxon>Bacillati</taxon>
        <taxon>Actinomycetota</taxon>
        <taxon>Actinomycetes</taxon>
        <taxon>Kitasatosporales</taxon>
        <taxon>Streptomycetaceae</taxon>
        <taxon>Streptomyces</taxon>
    </lineage>
</organism>
<evidence type="ECO:0000256" key="1">
    <source>
        <dbReference type="ARBA" id="ARBA00001917"/>
    </source>
</evidence>
<comment type="caution">
    <text evidence="7">The sequence shown here is derived from an EMBL/GenBank/DDBJ whole genome shotgun (WGS) entry which is preliminary data.</text>
</comment>
<dbReference type="InterPro" id="IPR013785">
    <property type="entry name" value="Aldolase_TIM"/>
</dbReference>
<proteinExistence type="predicted"/>
<dbReference type="InterPro" id="IPR044152">
    <property type="entry name" value="YqjM-like"/>
</dbReference>
<evidence type="ECO:0000313" key="7">
    <source>
        <dbReference type="EMBL" id="MDT0614476.1"/>
    </source>
</evidence>
<keyword evidence="8" id="KW-1185">Reference proteome</keyword>